<comment type="caution">
    <text evidence="1">The sequence shown here is derived from an EMBL/GenBank/DDBJ whole genome shotgun (WGS) entry which is preliminary data.</text>
</comment>
<reference evidence="1" key="1">
    <citation type="submission" date="2024-07" db="EMBL/GenBank/DDBJ databases">
        <title>Metagenome and Metagenome-Assembled Genomes of Archaea from a hot spring from the geothermal field of Los Azufres, Mexico.</title>
        <authorList>
            <person name="Marin-Paredes R."/>
            <person name="Martinez-Romero E."/>
            <person name="Servin-Garciduenas L.E."/>
        </authorList>
    </citation>
    <scope>NUCLEOTIDE SEQUENCE</scope>
    <source>
        <strain evidence="1">AZ1-454</strain>
    </source>
</reference>
<name>A0ACC6TR66_9CREN</name>
<dbReference type="EMBL" id="JZWS03000016">
    <property type="protein sequence ID" value="MEW9492213.1"/>
    <property type="molecule type" value="Genomic_DNA"/>
</dbReference>
<evidence type="ECO:0000313" key="2">
    <source>
        <dbReference type="Proteomes" id="UP000053480"/>
    </source>
</evidence>
<proteinExistence type="predicted"/>
<gene>
    <name evidence="1" type="ORF">TQ35_0008460</name>
</gene>
<sequence>MKLAEVIFEIGKENPQDLADALEGKVDNKEIAEMRLKAAKFYLEKSKGELDFPALASEDMYKVILEGIKALRAYFEVQGDLREAISHLEDILGGWVREGWELGLKLHYDGYLFENIDSAYAKEYLYRVEDFLKNCEIAIS</sequence>
<protein>
    <submittedName>
        <fullName evidence="1">Uncharacterized protein</fullName>
    </submittedName>
</protein>
<evidence type="ECO:0000313" key="1">
    <source>
        <dbReference type="EMBL" id="MEW9492213.1"/>
    </source>
</evidence>
<dbReference type="Proteomes" id="UP000053480">
    <property type="component" value="Unassembled WGS sequence"/>
</dbReference>
<accession>A0ACC6TR66</accession>
<organism evidence="1 2">
    <name type="scientific">Candidatus Aramenus sulfurataquae</name>
    <dbReference type="NCBI Taxonomy" id="1326980"/>
    <lineage>
        <taxon>Archaea</taxon>
        <taxon>Thermoproteota</taxon>
        <taxon>Thermoprotei</taxon>
        <taxon>Sulfolobales</taxon>
        <taxon>Sulfolobaceae</taxon>
        <taxon>Candidatus Aramenus</taxon>
    </lineage>
</organism>